<name>A0A2H5XAN6_9BACT</name>
<dbReference type="PANTHER" id="PTHR37464:SF1">
    <property type="entry name" value="BLL2463 PROTEIN"/>
    <property type="match status" value="1"/>
</dbReference>
<dbReference type="InterPro" id="IPR029062">
    <property type="entry name" value="Class_I_gatase-like"/>
</dbReference>
<proteinExistence type="predicted"/>
<evidence type="ECO:0000313" key="5">
    <source>
        <dbReference type="Proteomes" id="UP000236173"/>
    </source>
</evidence>
<dbReference type="Gene3D" id="3.40.50.410">
    <property type="entry name" value="von Willebrand factor, type A domain"/>
    <property type="match status" value="1"/>
</dbReference>
<comment type="caution">
    <text evidence="4">The sequence shown here is derived from an EMBL/GenBank/DDBJ whole genome shotgun (WGS) entry which is preliminary data.</text>
</comment>
<accession>A0A2H5XAN6</accession>
<feature type="domain" description="VWFA" evidence="3">
    <location>
        <begin position="92"/>
        <end position="191"/>
    </location>
</feature>
<sequence length="603" mass="66065">MQLGQPHLLPVLALAALPVLVHLLARRRRRVMPFAMTRFLHDATLQMQGRRWLRELMLVALRTGAVLFALLSLLRLYAPLSLPLPPAPTALALVVDTSLSLQGGHPVWWRQVQRWCEQLVANIPADIAVVAADRSGEPLVPFTTDRAVLRAALRRLRPTFKALDLTPALQTADALLASHTAAAKRLIVVTDLQSEPFRSLRLPPLRNPLTVVDVKETPAVGNARVDALLRMPLDPQADGQLQVRLRNLSRQPLTGNIALRANAQVVTVRPAQLPAGRELVLAFPLPPAIWRLADRNGWVRCEVRWQANPLAADALALDDRVAFVVRAPHRLRVACAVRQGNTFIVAALRALNLSPLSGWQFDADALIASAPTDLTLTRKVLAWVRQGHNAVIVADAARSPLWAALGLTVRAEPTPLQRVRWTDETVPLLNGLGATLQGVVARPALVQGDNARLRTLVALETGAPLLLELSVGQGRLLLLTVPLTERDGNLVRSPAFVPLIYRLITFAAYKGGVLVPRETDEAPEVAPLRTTVPPLSESDFRLPAPEQVRRALAHHNGVFIHSSQPPTLSLAATPLRDLSPLCLLLSLACLLMEGVLTLRWWRR</sequence>
<feature type="domain" description="Aerotolerance regulator N-terminal" evidence="2">
    <location>
        <begin position="1"/>
        <end position="75"/>
    </location>
</feature>
<feature type="transmembrane region" description="Helical" evidence="1">
    <location>
        <begin position="56"/>
        <end position="78"/>
    </location>
</feature>
<dbReference type="InterPro" id="IPR011933">
    <property type="entry name" value="Double_TM_dom"/>
</dbReference>
<dbReference type="Pfam" id="PF13519">
    <property type="entry name" value="VWA_2"/>
    <property type="match status" value="1"/>
</dbReference>
<evidence type="ECO:0000259" key="2">
    <source>
        <dbReference type="Pfam" id="PF07584"/>
    </source>
</evidence>
<organism evidence="4 5">
    <name type="scientific">Candidatus Fervidibacter japonicus</name>
    <dbReference type="NCBI Taxonomy" id="2035412"/>
    <lineage>
        <taxon>Bacteria</taxon>
        <taxon>Candidatus Fervidibacterota</taxon>
        <taxon>Candidatus Fervidibacter</taxon>
    </lineage>
</organism>
<dbReference type="Pfam" id="PF07584">
    <property type="entry name" value="BatA"/>
    <property type="match status" value="1"/>
</dbReference>
<dbReference type="NCBIfam" id="TIGR02226">
    <property type="entry name" value="two_anch"/>
    <property type="match status" value="1"/>
</dbReference>
<gene>
    <name evidence="4" type="ORF">HRbin17_00749</name>
</gene>
<dbReference type="EMBL" id="BEHT01000008">
    <property type="protein sequence ID" value="GBC98249.1"/>
    <property type="molecule type" value="Genomic_DNA"/>
</dbReference>
<dbReference type="AlphaFoldDB" id="A0A2H5XAN6"/>
<keyword evidence="1" id="KW-1133">Transmembrane helix</keyword>
<dbReference type="InterPro" id="IPR024163">
    <property type="entry name" value="Aerotolerance_reg_N"/>
</dbReference>
<keyword evidence="1" id="KW-0472">Membrane</keyword>
<evidence type="ECO:0000313" key="4">
    <source>
        <dbReference type="EMBL" id="GBC98249.1"/>
    </source>
</evidence>
<dbReference type="SUPFAM" id="SSF53300">
    <property type="entry name" value="vWA-like"/>
    <property type="match status" value="1"/>
</dbReference>
<protein>
    <submittedName>
        <fullName evidence="4">Uncharacterized protein</fullName>
    </submittedName>
</protein>
<keyword evidence="1" id="KW-0812">Transmembrane</keyword>
<evidence type="ECO:0000256" key="1">
    <source>
        <dbReference type="SAM" id="Phobius"/>
    </source>
</evidence>
<evidence type="ECO:0000259" key="3">
    <source>
        <dbReference type="Pfam" id="PF13519"/>
    </source>
</evidence>
<dbReference type="SUPFAM" id="SSF52317">
    <property type="entry name" value="Class I glutamine amidotransferase-like"/>
    <property type="match status" value="1"/>
</dbReference>
<dbReference type="PANTHER" id="PTHR37464">
    <property type="entry name" value="BLL2463 PROTEIN"/>
    <property type="match status" value="1"/>
</dbReference>
<dbReference type="Proteomes" id="UP000236173">
    <property type="component" value="Unassembled WGS sequence"/>
</dbReference>
<dbReference type="CDD" id="cd00198">
    <property type="entry name" value="vWFA"/>
    <property type="match status" value="1"/>
</dbReference>
<reference evidence="5" key="1">
    <citation type="submission" date="2017-09" db="EMBL/GenBank/DDBJ databases">
        <title>Metaegenomics of thermophilic ammonia-oxidizing enrichment culture.</title>
        <authorList>
            <person name="Kato S."/>
            <person name="Suzuki K."/>
        </authorList>
    </citation>
    <scope>NUCLEOTIDE SEQUENCE [LARGE SCALE GENOMIC DNA]</scope>
</reference>
<feature type="transmembrane region" description="Helical" evidence="1">
    <location>
        <begin position="6"/>
        <end position="25"/>
    </location>
</feature>
<dbReference type="InterPro" id="IPR036465">
    <property type="entry name" value="vWFA_dom_sf"/>
</dbReference>
<dbReference type="InterPro" id="IPR002035">
    <property type="entry name" value="VWF_A"/>
</dbReference>